<keyword evidence="1" id="KW-0378">Hydrolase</keyword>
<dbReference type="InterPro" id="IPR023214">
    <property type="entry name" value="HAD_sf"/>
</dbReference>
<dbReference type="NCBIfam" id="TIGR01484">
    <property type="entry name" value="HAD-SF-IIB"/>
    <property type="match status" value="1"/>
</dbReference>
<dbReference type="Gene3D" id="3.40.50.1000">
    <property type="entry name" value="HAD superfamily/HAD-like"/>
    <property type="match status" value="1"/>
</dbReference>
<evidence type="ECO:0000313" key="1">
    <source>
        <dbReference type="EMBL" id="MDX8418236.1"/>
    </source>
</evidence>
<organism evidence="1 2">
    <name type="scientific">Absicoccus intestinalis</name>
    <dbReference type="NCBI Taxonomy" id="2926319"/>
    <lineage>
        <taxon>Bacteria</taxon>
        <taxon>Bacillati</taxon>
        <taxon>Bacillota</taxon>
        <taxon>Erysipelotrichia</taxon>
        <taxon>Erysipelotrichales</taxon>
        <taxon>Erysipelotrichaceae</taxon>
        <taxon>Absicoccus</taxon>
    </lineage>
</organism>
<proteinExistence type="predicted"/>
<gene>
    <name evidence="1" type="ORF">MOZ64_10365</name>
</gene>
<dbReference type="GO" id="GO:0016787">
    <property type="term" value="F:hydrolase activity"/>
    <property type="evidence" value="ECO:0007669"/>
    <property type="project" value="UniProtKB-KW"/>
</dbReference>
<dbReference type="InterPro" id="IPR036412">
    <property type="entry name" value="HAD-like_sf"/>
</dbReference>
<dbReference type="EMBL" id="JALBUS010000021">
    <property type="protein sequence ID" value="MDX8418236.1"/>
    <property type="molecule type" value="Genomic_DNA"/>
</dbReference>
<keyword evidence="2" id="KW-1185">Reference proteome</keyword>
<dbReference type="PANTHER" id="PTHR10000:SF25">
    <property type="entry name" value="PHOSPHATASE YKRA-RELATED"/>
    <property type="match status" value="1"/>
</dbReference>
<sequence>MKNIIFLDLDATLWLNEQIPLSASSAIFQAKHNGHKIFVNTGRTKGEAIVPLLPLKLDGYCFSAGSEIYIGDKTLIFDPLQPKDAKSMTQFLLNHHVGVSLEGSEKTYLDAINKAIFLQRIQVHPQAQAIQRFLAMPSIDQVREEDYAQFTKLYLCNPHAVSVSIIQQALTPNCELTMFGLDTGEITNIHHNKGTAIQDVKNYYGNAYRTIAFGDSENDLTMFEAADIAIAMGNAKPEIQKKADYVTKDIRKHGLYHAFKYFDLI</sequence>
<dbReference type="PANTHER" id="PTHR10000">
    <property type="entry name" value="PHOSPHOSERINE PHOSPHATASE"/>
    <property type="match status" value="1"/>
</dbReference>
<name>A0ABU4WNU5_9FIRM</name>
<accession>A0ABU4WNU5</accession>
<dbReference type="SUPFAM" id="SSF56784">
    <property type="entry name" value="HAD-like"/>
    <property type="match status" value="1"/>
</dbReference>
<dbReference type="Proteomes" id="UP001285244">
    <property type="component" value="Unassembled WGS sequence"/>
</dbReference>
<dbReference type="RefSeq" id="WP_320326485.1">
    <property type="nucleotide sequence ID" value="NZ_JALBUS010000021.1"/>
</dbReference>
<dbReference type="Gene3D" id="3.30.1240.10">
    <property type="match status" value="1"/>
</dbReference>
<dbReference type="InterPro" id="IPR006379">
    <property type="entry name" value="HAD-SF_hydro_IIB"/>
</dbReference>
<dbReference type="Pfam" id="PF08282">
    <property type="entry name" value="Hydrolase_3"/>
    <property type="match status" value="1"/>
</dbReference>
<reference evidence="1 2" key="1">
    <citation type="submission" date="2022-03" db="EMBL/GenBank/DDBJ databases">
        <title>Novel taxa within the pig intestine.</title>
        <authorList>
            <person name="Wylensek D."/>
            <person name="Bishof K."/>
            <person name="Afrizal A."/>
            <person name="Clavel T."/>
        </authorList>
    </citation>
    <scope>NUCLEOTIDE SEQUENCE [LARGE SCALE GENOMIC DNA]</scope>
    <source>
        <strain evidence="1 2">Cla-KB-P134</strain>
    </source>
</reference>
<protein>
    <submittedName>
        <fullName evidence="1">HAD family hydrolase</fullName>
    </submittedName>
</protein>
<evidence type="ECO:0000313" key="2">
    <source>
        <dbReference type="Proteomes" id="UP001285244"/>
    </source>
</evidence>
<comment type="caution">
    <text evidence="1">The sequence shown here is derived from an EMBL/GenBank/DDBJ whole genome shotgun (WGS) entry which is preliminary data.</text>
</comment>